<protein>
    <submittedName>
        <fullName evidence="3">Glycoside Hydrolase Family 16 protein</fullName>
    </submittedName>
</protein>
<proteinExistence type="predicted"/>
<name>A0A060S8T9_PYCCI</name>
<dbReference type="OMA" id="VNDQCDI"/>
<dbReference type="GO" id="GO:0004553">
    <property type="term" value="F:hydrolase activity, hydrolyzing O-glycosyl compounds"/>
    <property type="evidence" value="ECO:0007669"/>
    <property type="project" value="InterPro"/>
</dbReference>
<evidence type="ECO:0000313" key="3">
    <source>
        <dbReference type="EMBL" id="CDO70902.1"/>
    </source>
</evidence>
<reference evidence="3" key="1">
    <citation type="submission" date="2014-01" db="EMBL/GenBank/DDBJ databases">
        <title>The genome of the white-rot fungus Pycnoporus cinnabarinus: a basidiomycete model with a versatile arsenal for lignocellulosic biomass breakdown.</title>
        <authorList>
            <person name="Levasseur A."/>
            <person name="Lomascolo A."/>
            <person name="Ruiz-Duenas F.J."/>
            <person name="Uzan E."/>
            <person name="Piumi F."/>
            <person name="Kues U."/>
            <person name="Ram A.F.J."/>
            <person name="Murat C."/>
            <person name="Haon M."/>
            <person name="Benoit I."/>
            <person name="Arfi Y."/>
            <person name="Chevret D."/>
            <person name="Drula E."/>
            <person name="Kwon M.J."/>
            <person name="Gouret P."/>
            <person name="Lesage-Meessen L."/>
            <person name="Lombard V."/>
            <person name="Mariette J."/>
            <person name="Noirot C."/>
            <person name="Park J."/>
            <person name="Patyshakuliyeva A."/>
            <person name="Wieneger R.A.B."/>
            <person name="Wosten H.A.B."/>
            <person name="Martin F."/>
            <person name="Coutinho P.M."/>
            <person name="de Vries R."/>
            <person name="Martinez A.T."/>
            <person name="Klopp C."/>
            <person name="Pontarotti P."/>
            <person name="Henrissat B."/>
            <person name="Record E."/>
        </authorList>
    </citation>
    <scope>NUCLEOTIDE SEQUENCE [LARGE SCALE GENOMIC DNA]</scope>
    <source>
        <strain evidence="3">BRFM137</strain>
    </source>
</reference>
<dbReference type="PANTHER" id="PTHR10963:SF24">
    <property type="entry name" value="GLYCOSIDASE C21B10.07-RELATED"/>
    <property type="match status" value="1"/>
</dbReference>
<gene>
    <name evidence="3" type="ORF">BN946_scf184829.g10</name>
</gene>
<comment type="caution">
    <text evidence="3">The sequence shown here is derived from an EMBL/GenBank/DDBJ whole genome shotgun (WGS) entry which is preliminary data.</text>
</comment>
<keyword evidence="4" id="KW-1185">Reference proteome</keyword>
<evidence type="ECO:0000259" key="2">
    <source>
        <dbReference type="PROSITE" id="PS51762"/>
    </source>
</evidence>
<dbReference type="Pfam" id="PF26113">
    <property type="entry name" value="GH16_XgeA"/>
    <property type="match status" value="1"/>
</dbReference>
<dbReference type="PANTHER" id="PTHR10963">
    <property type="entry name" value="GLYCOSYL HYDROLASE-RELATED"/>
    <property type="match status" value="1"/>
</dbReference>
<dbReference type="EMBL" id="CCBP010000095">
    <property type="protein sequence ID" value="CDO70902.1"/>
    <property type="molecule type" value="Genomic_DNA"/>
</dbReference>
<dbReference type="SUPFAM" id="SSF49899">
    <property type="entry name" value="Concanavalin A-like lectins/glucanases"/>
    <property type="match status" value="1"/>
</dbReference>
<dbReference type="CDD" id="cd02181">
    <property type="entry name" value="GH16_fungal_Lam16A_glucanase"/>
    <property type="match status" value="1"/>
</dbReference>
<dbReference type="InterPro" id="IPR013320">
    <property type="entry name" value="ConA-like_dom_sf"/>
</dbReference>
<dbReference type="STRING" id="5643.A0A060S8T9"/>
<dbReference type="Proteomes" id="UP000029665">
    <property type="component" value="Unassembled WGS sequence"/>
</dbReference>
<dbReference type="InterPro" id="IPR050546">
    <property type="entry name" value="Glycosyl_Hydrlase_16"/>
</dbReference>
<dbReference type="InterPro" id="IPR000757">
    <property type="entry name" value="Beta-glucanase-like"/>
</dbReference>
<dbReference type="Gene3D" id="2.60.120.200">
    <property type="match status" value="1"/>
</dbReference>
<dbReference type="OrthoDB" id="192832at2759"/>
<dbReference type="AlphaFoldDB" id="A0A060S8T9"/>
<organism evidence="3 4">
    <name type="scientific">Pycnoporus cinnabarinus</name>
    <name type="common">Cinnabar-red polypore</name>
    <name type="synonym">Trametes cinnabarina</name>
    <dbReference type="NCBI Taxonomy" id="5643"/>
    <lineage>
        <taxon>Eukaryota</taxon>
        <taxon>Fungi</taxon>
        <taxon>Dikarya</taxon>
        <taxon>Basidiomycota</taxon>
        <taxon>Agaricomycotina</taxon>
        <taxon>Agaricomycetes</taxon>
        <taxon>Polyporales</taxon>
        <taxon>Polyporaceae</taxon>
        <taxon>Trametes</taxon>
    </lineage>
</organism>
<feature type="chain" id="PRO_5001587337" evidence="1">
    <location>
        <begin position="20"/>
        <end position="317"/>
    </location>
</feature>
<evidence type="ECO:0000313" key="4">
    <source>
        <dbReference type="Proteomes" id="UP000029665"/>
    </source>
</evidence>
<evidence type="ECO:0000256" key="1">
    <source>
        <dbReference type="SAM" id="SignalP"/>
    </source>
</evidence>
<accession>A0A060S8T9</accession>
<feature type="domain" description="GH16" evidence="2">
    <location>
        <begin position="35"/>
        <end position="284"/>
    </location>
</feature>
<sequence>MRSTAALFAVSALVSSALGATYNLKDKFVGQDFLTGFSHQAIPDPTHGRVNYVDQQTALAQNLSFATDDTFIMRADSFSVVDPSAPGRNSVRIQSNNQYTTHVSVYDIRHMPQGCGTWPAAWEVGQDWPNQGEVDILEGTNDIEPNQSTLHTSANCAQPDGRVMNGNSVSNNCDVAANGNTGCGVQSTVPNSYGKSFNAAGGGFYAMERTTSFIKVWFWSRNDPTVPADVKTAGQTVNTDAWGTPTALFVNDQCDINAHFGPHNIIINLTFCGDWAGLPQFFNTLGGCPGSCDDFVNNNPSAFDDAFWDIAGIHVYE</sequence>
<feature type="signal peptide" evidence="1">
    <location>
        <begin position="1"/>
        <end position="19"/>
    </location>
</feature>
<keyword evidence="1" id="KW-0732">Signal</keyword>
<dbReference type="HOGENOM" id="CLU_016972_1_1_1"/>
<keyword evidence="3" id="KW-0378">Hydrolase</keyword>
<dbReference type="GO" id="GO:0009251">
    <property type="term" value="P:glucan catabolic process"/>
    <property type="evidence" value="ECO:0007669"/>
    <property type="project" value="TreeGrafter"/>
</dbReference>
<dbReference type="PROSITE" id="PS51762">
    <property type="entry name" value="GH16_2"/>
    <property type="match status" value="1"/>
</dbReference>